<comment type="caution">
    <text evidence="3">The sequence shown here is derived from an EMBL/GenBank/DDBJ whole genome shotgun (WGS) entry which is preliminary data.</text>
</comment>
<dbReference type="PROSITE" id="PS51857">
    <property type="entry name" value="CSD_2"/>
    <property type="match status" value="1"/>
</dbReference>
<dbReference type="SUPFAM" id="SSF50249">
    <property type="entry name" value="Nucleic acid-binding proteins"/>
    <property type="match status" value="1"/>
</dbReference>
<dbReference type="PANTHER" id="PTHR12962:SF1">
    <property type="entry name" value="COLD SHOCK DOMAIN-CONTAINING PROTEIN CG9705"/>
    <property type="match status" value="1"/>
</dbReference>
<dbReference type="InterPro" id="IPR011129">
    <property type="entry name" value="CSD"/>
</dbReference>
<evidence type="ECO:0000313" key="4">
    <source>
        <dbReference type="Proteomes" id="UP001297581"/>
    </source>
</evidence>
<dbReference type="Proteomes" id="UP001297581">
    <property type="component" value="Unassembled WGS sequence"/>
</dbReference>
<dbReference type="PANTHER" id="PTHR12962">
    <property type="entry name" value="CALCIUM-REGULATED HEAT STABLE PROTEIN CRHSP-24-RELATED"/>
    <property type="match status" value="1"/>
</dbReference>
<dbReference type="GO" id="GO:0043488">
    <property type="term" value="P:regulation of mRNA stability"/>
    <property type="evidence" value="ECO:0007669"/>
    <property type="project" value="TreeGrafter"/>
</dbReference>
<dbReference type="Gene3D" id="2.40.50.140">
    <property type="entry name" value="Nucleic acid-binding proteins"/>
    <property type="match status" value="1"/>
</dbReference>
<dbReference type="EMBL" id="JAKUDL010000006">
    <property type="protein sequence ID" value="MCH4295800.1"/>
    <property type="molecule type" value="Genomic_DNA"/>
</dbReference>
<keyword evidence="1" id="KW-0597">Phosphoprotein</keyword>
<name>A0AAJ1BJ90_9GAMM</name>
<dbReference type="Pfam" id="PF00313">
    <property type="entry name" value="CSD"/>
    <property type="match status" value="1"/>
</dbReference>
<proteinExistence type="predicted"/>
<dbReference type="GO" id="GO:0003730">
    <property type="term" value="F:mRNA 3'-UTR binding"/>
    <property type="evidence" value="ECO:0007669"/>
    <property type="project" value="TreeGrafter"/>
</dbReference>
<evidence type="ECO:0000259" key="2">
    <source>
        <dbReference type="PROSITE" id="PS51857"/>
    </source>
</evidence>
<evidence type="ECO:0000313" key="3">
    <source>
        <dbReference type="EMBL" id="MCH4295800.1"/>
    </source>
</evidence>
<dbReference type="InterPro" id="IPR002059">
    <property type="entry name" value="CSP_DNA-bd"/>
</dbReference>
<keyword evidence="4" id="KW-1185">Reference proteome</keyword>
<dbReference type="InterPro" id="IPR008613">
    <property type="entry name" value="Excalibur_Ca-bd_domain"/>
</dbReference>
<gene>
    <name evidence="3" type="ORF">MJ923_15960</name>
</gene>
<dbReference type="SMART" id="SM00357">
    <property type="entry name" value="CSP"/>
    <property type="match status" value="1"/>
</dbReference>
<protein>
    <submittedName>
        <fullName evidence="3">Excalibur calcium-binding domain-containing protein</fullName>
    </submittedName>
</protein>
<dbReference type="GO" id="GO:0005829">
    <property type="term" value="C:cytosol"/>
    <property type="evidence" value="ECO:0007669"/>
    <property type="project" value="UniProtKB-ARBA"/>
</dbReference>
<evidence type="ECO:0000256" key="1">
    <source>
        <dbReference type="ARBA" id="ARBA00022553"/>
    </source>
</evidence>
<dbReference type="RefSeq" id="WP_240591925.1">
    <property type="nucleotide sequence ID" value="NZ_JAKUDL010000006.1"/>
</dbReference>
<accession>A0AAJ1BJ90</accession>
<organism evidence="3 4">
    <name type="scientific">Shewanella zhuhaiensis</name>
    <dbReference type="NCBI Taxonomy" id="2919576"/>
    <lineage>
        <taxon>Bacteria</taxon>
        <taxon>Pseudomonadati</taxon>
        <taxon>Pseudomonadota</taxon>
        <taxon>Gammaproteobacteria</taxon>
        <taxon>Alteromonadales</taxon>
        <taxon>Shewanellaceae</taxon>
        <taxon>Shewanella</taxon>
    </lineage>
</organism>
<dbReference type="InterPro" id="IPR012340">
    <property type="entry name" value="NA-bd_OB-fold"/>
</dbReference>
<dbReference type="InterPro" id="IPR052069">
    <property type="entry name" value="Ca-reg_mRNA-binding_domain"/>
</dbReference>
<feature type="domain" description="CSD" evidence="2">
    <location>
        <begin position="1"/>
        <end position="67"/>
    </location>
</feature>
<sequence>MQRGTLIRWNADRGFGFIKPERADAEDIFIHISSLKHMIRPPQVGDIILFQIEIPADGKPRAGIARIEGVPIKAPATKQKPASTSGLSVGKLLKGAVLLGLIAFAFPKIAPMVHALISPTNKLQPDSQHALPDTDLAPLRPVAEAPSFRCEGKTHCREMRSCEEATFYINNCPNTKMDGDGDGIPCERQLCGHF</sequence>
<dbReference type="Pfam" id="PF05901">
    <property type="entry name" value="Excalibur"/>
    <property type="match status" value="1"/>
</dbReference>
<dbReference type="AlphaFoldDB" id="A0AAJ1BJ90"/>
<reference evidence="3 4" key="1">
    <citation type="submission" date="2022-02" db="EMBL/GenBank/DDBJ databases">
        <title>The genome sequence of Shewanella sp. 3B26.</title>
        <authorList>
            <person name="Du J."/>
        </authorList>
    </citation>
    <scope>NUCLEOTIDE SEQUENCE [LARGE SCALE GENOMIC DNA]</scope>
    <source>
        <strain evidence="3 4">3B26</strain>
    </source>
</reference>